<evidence type="ECO:0000256" key="3">
    <source>
        <dbReference type="SAM" id="MobiDB-lite"/>
    </source>
</evidence>
<feature type="region of interest" description="Disordered" evidence="3">
    <location>
        <begin position="417"/>
        <end position="444"/>
    </location>
</feature>
<feature type="repeat" description="Pumilio" evidence="2">
    <location>
        <begin position="536"/>
        <end position="571"/>
    </location>
</feature>
<dbReference type="SMART" id="SM00025">
    <property type="entry name" value="Pumilio"/>
    <property type="match status" value="8"/>
</dbReference>
<dbReference type="CDD" id="cd07920">
    <property type="entry name" value="Pumilio"/>
    <property type="match status" value="1"/>
</dbReference>
<dbReference type="PROSITE" id="PS50302">
    <property type="entry name" value="PUM"/>
    <property type="match status" value="8"/>
</dbReference>
<accession>A0A0W4ZNS9</accession>
<feature type="region of interest" description="Disordered" evidence="3">
    <location>
        <begin position="1"/>
        <end position="21"/>
    </location>
</feature>
<protein>
    <recommendedName>
        <fullName evidence="4">PUM-HD domain-containing protein</fullName>
    </recommendedName>
</protein>
<dbReference type="Gene3D" id="1.25.10.10">
    <property type="entry name" value="Leucine-rich Repeat Variant"/>
    <property type="match status" value="1"/>
</dbReference>
<dbReference type="GO" id="GO:0003729">
    <property type="term" value="F:mRNA binding"/>
    <property type="evidence" value="ECO:0007669"/>
    <property type="project" value="TreeGrafter"/>
</dbReference>
<dbReference type="PANTHER" id="PTHR12537:SF13">
    <property type="entry name" value="PUMILIO HOMOLOGY DOMAIN FAMILY MEMBER 4"/>
    <property type="match status" value="1"/>
</dbReference>
<dbReference type="GO" id="GO:0010608">
    <property type="term" value="P:post-transcriptional regulation of gene expression"/>
    <property type="evidence" value="ECO:0007669"/>
    <property type="project" value="TreeGrafter"/>
</dbReference>
<dbReference type="InterPro" id="IPR033133">
    <property type="entry name" value="PUM-HD"/>
</dbReference>
<evidence type="ECO:0000259" key="4">
    <source>
        <dbReference type="PROSITE" id="PS50303"/>
    </source>
</evidence>
<reference evidence="6" key="1">
    <citation type="journal article" date="2016" name="Nat. Commun.">
        <title>Genome analysis of three Pneumocystis species reveals adaptation mechanisms to life exclusively in mammalian hosts.</title>
        <authorList>
            <person name="Ma L."/>
            <person name="Chen Z."/>
            <person name="Huang D.W."/>
            <person name="Kutty G."/>
            <person name="Ishihara M."/>
            <person name="Wang H."/>
            <person name="Abouelleil A."/>
            <person name="Bishop L."/>
            <person name="Davey E."/>
            <person name="Deng R."/>
            <person name="Deng X."/>
            <person name="Fan L."/>
            <person name="Fantoni G."/>
            <person name="Fitzgerald M."/>
            <person name="Gogineni E."/>
            <person name="Goldberg J.M."/>
            <person name="Handley G."/>
            <person name="Hu X."/>
            <person name="Huber C."/>
            <person name="Jiao X."/>
            <person name="Jones K."/>
            <person name="Levin J.Z."/>
            <person name="Liu Y."/>
            <person name="Macdonald P."/>
            <person name="Melnikov A."/>
            <person name="Raley C."/>
            <person name="Sassi M."/>
            <person name="Sherman B.T."/>
            <person name="Song X."/>
            <person name="Sykes S."/>
            <person name="Tran B."/>
            <person name="Walsh L."/>
            <person name="Xia Y."/>
            <person name="Yang J."/>
            <person name="Young S."/>
            <person name="Zeng Q."/>
            <person name="Zheng X."/>
            <person name="Stephens R."/>
            <person name="Nusbaum C."/>
            <person name="Birren B.W."/>
            <person name="Azadi P."/>
            <person name="Lempicki R.A."/>
            <person name="Cuomo C.A."/>
            <person name="Kovacs J.A."/>
        </authorList>
    </citation>
    <scope>NUCLEOTIDE SEQUENCE [LARGE SCALE GENOMIC DNA]</scope>
    <source>
        <strain evidence="6">RU7</strain>
    </source>
</reference>
<evidence type="ECO:0000256" key="2">
    <source>
        <dbReference type="PROSITE-ProRule" id="PRU00317"/>
    </source>
</evidence>
<evidence type="ECO:0000313" key="5">
    <source>
        <dbReference type="EMBL" id="KTW30039.1"/>
    </source>
</evidence>
<organism evidence="5 6">
    <name type="scientific">Pneumocystis jirovecii (strain RU7)</name>
    <name type="common">Human pneumocystis pneumonia agent</name>
    <dbReference type="NCBI Taxonomy" id="1408657"/>
    <lineage>
        <taxon>Eukaryota</taxon>
        <taxon>Fungi</taxon>
        <taxon>Dikarya</taxon>
        <taxon>Ascomycota</taxon>
        <taxon>Taphrinomycotina</taxon>
        <taxon>Pneumocystomycetes</taxon>
        <taxon>Pneumocystaceae</taxon>
        <taxon>Pneumocystis</taxon>
    </lineage>
</organism>
<feature type="domain" description="PUM-HD" evidence="4">
    <location>
        <begin position="513"/>
        <end position="850"/>
    </location>
</feature>
<dbReference type="InterPro" id="IPR011989">
    <property type="entry name" value="ARM-like"/>
</dbReference>
<feature type="region of interest" description="Disordered" evidence="3">
    <location>
        <begin position="68"/>
        <end position="91"/>
    </location>
</feature>
<feature type="compositionally biased region" description="Polar residues" evidence="3">
    <location>
        <begin position="195"/>
        <end position="204"/>
    </location>
</feature>
<dbReference type="RefSeq" id="XP_018229600.1">
    <property type="nucleotide sequence ID" value="XM_018374246.1"/>
</dbReference>
<dbReference type="FunFam" id="1.25.10.10:FF:000237">
    <property type="entry name" value="Pumilio homolog 9"/>
    <property type="match status" value="1"/>
</dbReference>
<feature type="repeat" description="Pumilio" evidence="2">
    <location>
        <begin position="572"/>
        <end position="607"/>
    </location>
</feature>
<sequence>MSISSESPKHEFNKKNSIGNCNDAGKNQELSFLNEYITGEHLSVSSPFKHSFSLSSFNTSSRENVYQHNSASDFPVHRHEKSTGNNYKRTDYPSELSLSAINKTHVLEMKRQQYELQRIEHRRRFEKEMKLLELRQKRDEQALLGYDDDTVGSMSANSAPNTPPNLQIPSDTRLYSTAVPKLTSPLQFYEQFHNTGQLATPPSDDNSRSSQFSESRRELEEHDLLKNLTINPHNRNDKNSSTKQRNDENHNIFHDNFSNNDEQLYPYQTTIFENDARNKTEESFVKKYLEMNTNDDFPILIKRNNFPGMFSSSNTTFDLTHPTHENSHANFIGNEPQSISKNSNSIYSQDVTNNNCSFSLKNENLVSPKFRCMEEKDSSNHNLQKSMDINFTSFVPKHQNSLSASHISNTFQYLKPKSDECSESKPSNNSNHISRSQGSTGFLPSNTKSSLDVPILPSTVVSPLHSSSIYGQYGIMNLPSSYQSTTYGTYPFYAINNQSSNETSQTFFTYGNNRGSYHKKNANSDGNRFSGAALETFVGEIYSLCKDQHGCRYLQKKLEERDPRRISMIFIETYPHAIELMTDPFGNYLCQKLLEHCNNEERTTIIQSVASSLVPISLNMHGTRAVQKMIEYLSTPEQIKIVINALNSSVVTLIKDLNGNHVIQKCLNKLSNDDIQFIFDAICSNCIEVATHRHGCCVLQRCIDHASDSQKVQIAKEITNHALNLVQDPFGNYVVQYILDLGDARFSEPLIHRFIGNICLLSVQKFSSNVIEKCIRMAEPPTRSLLIEELPKKIGSLIRDSYANYVIQTSLDYADSTQRKQLVDCILPLLPSIKSTAVGRKISMRIEKNNSCNGNNIVSETSNNSSQENLNHRANDLLSVNENTHTYFPTFHRFSEYHNQEYSLM</sequence>
<keyword evidence="1" id="KW-0677">Repeat</keyword>
<feature type="region of interest" description="Disordered" evidence="3">
    <location>
        <begin position="195"/>
        <end position="260"/>
    </location>
</feature>
<gene>
    <name evidence="5" type="ORF">T551_01983</name>
</gene>
<dbReference type="OrthoDB" id="668540at2759"/>
<dbReference type="InterPro" id="IPR033712">
    <property type="entry name" value="Pumilio_RNA-bd"/>
</dbReference>
<feature type="repeat" description="Pumilio" evidence="2">
    <location>
        <begin position="645"/>
        <end position="680"/>
    </location>
</feature>
<dbReference type="GeneID" id="28940501"/>
<dbReference type="EMBL" id="LFWA01000008">
    <property type="protein sequence ID" value="KTW30039.1"/>
    <property type="molecule type" value="Genomic_DNA"/>
</dbReference>
<feature type="compositionally biased region" description="Polar residues" evidence="3">
    <location>
        <begin position="424"/>
        <end position="444"/>
    </location>
</feature>
<dbReference type="InterPro" id="IPR016024">
    <property type="entry name" value="ARM-type_fold"/>
</dbReference>
<proteinExistence type="predicted"/>
<dbReference type="GO" id="GO:0005737">
    <property type="term" value="C:cytoplasm"/>
    <property type="evidence" value="ECO:0007669"/>
    <property type="project" value="TreeGrafter"/>
</dbReference>
<feature type="repeat" description="Pumilio" evidence="2">
    <location>
        <begin position="717"/>
        <end position="752"/>
    </location>
</feature>
<evidence type="ECO:0000313" key="6">
    <source>
        <dbReference type="Proteomes" id="UP000053447"/>
    </source>
</evidence>
<feature type="repeat" description="Pumilio" evidence="2">
    <location>
        <begin position="681"/>
        <end position="716"/>
    </location>
</feature>
<feature type="compositionally biased region" description="Polar residues" evidence="3">
    <location>
        <begin position="152"/>
        <end position="171"/>
    </location>
</feature>
<feature type="compositionally biased region" description="Basic and acidic residues" evidence="3">
    <location>
        <begin position="214"/>
        <end position="225"/>
    </location>
</feature>
<feature type="repeat" description="Pumilio" evidence="2">
    <location>
        <begin position="753"/>
        <end position="788"/>
    </location>
</feature>
<dbReference type="InterPro" id="IPR001313">
    <property type="entry name" value="Pumilio_RNA-bd_rpt"/>
</dbReference>
<comment type="caution">
    <text evidence="5">The sequence shown here is derived from an EMBL/GenBank/DDBJ whole genome shotgun (WGS) entry which is preliminary data.</text>
</comment>
<name>A0A0W4ZNS9_PNEJ7</name>
<evidence type="ECO:0000256" key="1">
    <source>
        <dbReference type="ARBA" id="ARBA00022737"/>
    </source>
</evidence>
<dbReference type="VEuPathDB" id="FungiDB:T551_01983"/>
<feature type="compositionally biased region" description="Basic and acidic residues" evidence="3">
    <location>
        <begin position="234"/>
        <end position="253"/>
    </location>
</feature>
<dbReference type="Proteomes" id="UP000053447">
    <property type="component" value="Unassembled WGS sequence"/>
</dbReference>
<dbReference type="SUPFAM" id="SSF48371">
    <property type="entry name" value="ARM repeat"/>
    <property type="match status" value="1"/>
</dbReference>
<dbReference type="Pfam" id="PF00806">
    <property type="entry name" value="PUF"/>
    <property type="match status" value="8"/>
</dbReference>
<feature type="region of interest" description="Disordered" evidence="3">
    <location>
        <begin position="148"/>
        <end position="171"/>
    </location>
</feature>
<dbReference type="STRING" id="1408657.A0A0W4ZNS9"/>
<dbReference type="AlphaFoldDB" id="A0A0W4ZNS9"/>
<dbReference type="PROSITE" id="PS50303">
    <property type="entry name" value="PUM_HD"/>
    <property type="match status" value="1"/>
</dbReference>
<keyword evidence="6" id="KW-1185">Reference proteome</keyword>
<feature type="repeat" description="Pumilio" evidence="2">
    <location>
        <begin position="608"/>
        <end position="644"/>
    </location>
</feature>
<feature type="repeat" description="Pumilio" evidence="2">
    <location>
        <begin position="789"/>
        <end position="824"/>
    </location>
</feature>
<dbReference type="PANTHER" id="PTHR12537">
    <property type="entry name" value="RNA BINDING PROTEIN PUMILIO-RELATED"/>
    <property type="match status" value="1"/>
</dbReference>